<protein>
    <submittedName>
        <fullName evidence="1">Uncharacterized protein</fullName>
    </submittedName>
</protein>
<name>A0A8J8NJK2_HALGN</name>
<proteinExistence type="predicted"/>
<keyword evidence="2" id="KW-1185">Reference proteome</keyword>
<evidence type="ECO:0000313" key="2">
    <source>
        <dbReference type="Proteomes" id="UP000785679"/>
    </source>
</evidence>
<dbReference type="Proteomes" id="UP000785679">
    <property type="component" value="Unassembled WGS sequence"/>
</dbReference>
<comment type="caution">
    <text evidence="1">The sequence shown here is derived from an EMBL/GenBank/DDBJ whole genome shotgun (WGS) entry which is preliminary data.</text>
</comment>
<reference evidence="1" key="1">
    <citation type="submission" date="2019-06" db="EMBL/GenBank/DDBJ databases">
        <authorList>
            <person name="Zheng W."/>
        </authorList>
    </citation>
    <scope>NUCLEOTIDE SEQUENCE</scope>
    <source>
        <strain evidence="1">QDHG01</strain>
    </source>
</reference>
<accession>A0A8J8NJK2</accession>
<organism evidence="1 2">
    <name type="scientific">Halteria grandinella</name>
    <dbReference type="NCBI Taxonomy" id="5974"/>
    <lineage>
        <taxon>Eukaryota</taxon>
        <taxon>Sar</taxon>
        <taxon>Alveolata</taxon>
        <taxon>Ciliophora</taxon>
        <taxon>Intramacronucleata</taxon>
        <taxon>Spirotrichea</taxon>
        <taxon>Stichotrichia</taxon>
        <taxon>Sporadotrichida</taxon>
        <taxon>Halteriidae</taxon>
        <taxon>Halteria</taxon>
    </lineage>
</organism>
<evidence type="ECO:0000313" key="1">
    <source>
        <dbReference type="EMBL" id="TNV75774.1"/>
    </source>
</evidence>
<gene>
    <name evidence="1" type="ORF">FGO68_gene4536</name>
</gene>
<dbReference type="EMBL" id="RRYP01014849">
    <property type="protein sequence ID" value="TNV75774.1"/>
    <property type="molecule type" value="Genomic_DNA"/>
</dbReference>
<dbReference type="AlphaFoldDB" id="A0A8J8NJK2"/>
<sequence length="142" mass="15661">MCQISSTSAFKIHPLLSGIQLIISTTQSSSLGLCPLTSPLKTALILACPFFLSSISQMQSFLSNLVPTLAIFTFVKWPNSQSALIVKPIFASLVSVSYSSQSCSLVYFLYTAKRRSGVVSSFQEFNGRMATFFQHFIYDYVS</sequence>